<reference evidence="4 5" key="1">
    <citation type="submission" date="2019-11" db="EMBL/GenBank/DDBJ databases">
        <title>Whole genome sequencing identifies a novel species of the genus Arsenicicoccus isolated from human blood.</title>
        <authorList>
            <person name="Jeong J.H."/>
            <person name="Kweon O.J."/>
            <person name="Kim H.R."/>
            <person name="Kim T.-H."/>
            <person name="Ha S.-M."/>
            <person name="Lee M.-K."/>
        </authorList>
    </citation>
    <scope>NUCLEOTIDE SEQUENCE [LARGE SCALE GENOMIC DNA]</scope>
    <source>
        <strain evidence="4 5">MKL-02</strain>
    </source>
</reference>
<evidence type="ECO:0000256" key="3">
    <source>
        <dbReference type="SAM" id="MobiDB-lite"/>
    </source>
</evidence>
<dbReference type="InterPro" id="IPR029033">
    <property type="entry name" value="His_PPase_superfam"/>
</dbReference>
<dbReference type="Pfam" id="PF00300">
    <property type="entry name" value="His_Phos_1"/>
    <property type="match status" value="1"/>
</dbReference>
<feature type="active site" description="Proton donor/acceptor" evidence="1">
    <location>
        <position position="91"/>
    </location>
</feature>
<dbReference type="RefSeq" id="WP_288799668.1">
    <property type="nucleotide sequence ID" value="NZ_WLVL01000021.1"/>
</dbReference>
<dbReference type="InterPro" id="IPR013078">
    <property type="entry name" value="His_Pase_superF_clade-1"/>
</dbReference>
<dbReference type="PANTHER" id="PTHR48100:SF2">
    <property type="entry name" value="CONSERVED PROTEIN"/>
    <property type="match status" value="1"/>
</dbReference>
<dbReference type="SMART" id="SM00855">
    <property type="entry name" value="PGAM"/>
    <property type="match status" value="1"/>
</dbReference>
<dbReference type="PANTHER" id="PTHR48100">
    <property type="entry name" value="BROAD-SPECIFICITY PHOSPHATASE YOR283W-RELATED"/>
    <property type="match status" value="1"/>
</dbReference>
<dbReference type="GO" id="GO:0005737">
    <property type="term" value="C:cytoplasm"/>
    <property type="evidence" value="ECO:0007669"/>
    <property type="project" value="TreeGrafter"/>
</dbReference>
<dbReference type="InterPro" id="IPR022492">
    <property type="entry name" value="Phosphomutase_MSMEG4193_put"/>
</dbReference>
<dbReference type="AlphaFoldDB" id="A0A6I3IN93"/>
<dbReference type="CDD" id="cd07067">
    <property type="entry name" value="HP_PGM_like"/>
    <property type="match status" value="1"/>
</dbReference>
<dbReference type="InterPro" id="IPR050275">
    <property type="entry name" value="PGM_Phosphatase"/>
</dbReference>
<gene>
    <name evidence="4" type="ORF">GGG17_05650</name>
</gene>
<keyword evidence="5" id="KW-1185">Reference proteome</keyword>
<feature type="region of interest" description="Disordered" evidence="3">
    <location>
        <begin position="218"/>
        <end position="242"/>
    </location>
</feature>
<dbReference type="NCBIfam" id="TIGR03848">
    <property type="entry name" value="MSMEG_4193"/>
    <property type="match status" value="1"/>
</dbReference>
<dbReference type="Proteomes" id="UP000431092">
    <property type="component" value="Unassembled WGS sequence"/>
</dbReference>
<feature type="binding site" evidence="2">
    <location>
        <begin position="8"/>
        <end position="15"/>
    </location>
    <ligand>
        <name>substrate</name>
    </ligand>
</feature>
<dbReference type="Gene3D" id="3.40.50.1240">
    <property type="entry name" value="Phosphoglycerate mutase-like"/>
    <property type="match status" value="1"/>
</dbReference>
<dbReference type="SUPFAM" id="SSF53254">
    <property type="entry name" value="Phosphoglycerate mutase-like"/>
    <property type="match status" value="1"/>
</dbReference>
<evidence type="ECO:0000313" key="5">
    <source>
        <dbReference type="Proteomes" id="UP000431092"/>
    </source>
</evidence>
<comment type="caution">
    <text evidence="4">The sequence shown here is derived from an EMBL/GenBank/DDBJ whole genome shotgun (WGS) entry which is preliminary data.</text>
</comment>
<evidence type="ECO:0000256" key="1">
    <source>
        <dbReference type="PIRSR" id="PIRSR613078-1"/>
    </source>
</evidence>
<accession>A0A6I3IN93</accession>
<dbReference type="GO" id="GO:0016791">
    <property type="term" value="F:phosphatase activity"/>
    <property type="evidence" value="ECO:0007669"/>
    <property type="project" value="TreeGrafter"/>
</dbReference>
<feature type="binding site" evidence="2">
    <location>
        <position position="59"/>
    </location>
    <ligand>
        <name>substrate</name>
    </ligand>
</feature>
<name>A0A6I3IN93_9MICO</name>
<feature type="active site" description="Tele-phosphohistidine intermediate" evidence="1">
    <location>
        <position position="9"/>
    </location>
</feature>
<evidence type="ECO:0000313" key="4">
    <source>
        <dbReference type="EMBL" id="MTB71460.1"/>
    </source>
</evidence>
<evidence type="ECO:0000256" key="2">
    <source>
        <dbReference type="PIRSR" id="PIRSR613078-2"/>
    </source>
</evidence>
<proteinExistence type="predicted"/>
<sequence length="242" mass="25858">MPTLLLVRHGRTDANATGLLAGWTEGVGLDDQGRAQARDLATRLAGLPVRLAAVSPLQRCQETADELYAAARAHDGGWGEARRVTVDAIGECHYGAWTGRPLAELAQEDLWRTVQDHPSRARFPASQEHASESIADLQHRAVAAVRDLDRLVEAEHGPDAVWLLVSHGDVIKAILADAAGSHLDLFQRFVVGPASLSVIRYTATRPFVIRLNDGGHDLSGLAPTRPKDETPRGDAAVGGGTA</sequence>
<protein>
    <submittedName>
        <fullName evidence="4">MSMEG_4193 family putative phosphomutase</fullName>
    </submittedName>
</protein>
<organism evidence="4 5">
    <name type="scientific">Arsenicicoccus cauae</name>
    <dbReference type="NCBI Taxonomy" id="2663847"/>
    <lineage>
        <taxon>Bacteria</taxon>
        <taxon>Bacillati</taxon>
        <taxon>Actinomycetota</taxon>
        <taxon>Actinomycetes</taxon>
        <taxon>Micrococcales</taxon>
        <taxon>Intrasporangiaceae</taxon>
        <taxon>Arsenicicoccus</taxon>
    </lineage>
</organism>
<dbReference type="EMBL" id="WLVL01000021">
    <property type="protein sequence ID" value="MTB71460.1"/>
    <property type="molecule type" value="Genomic_DNA"/>
</dbReference>
<feature type="binding site" evidence="2">
    <location>
        <begin position="91"/>
        <end position="94"/>
    </location>
    <ligand>
        <name>substrate</name>
    </ligand>
</feature>